<dbReference type="InterPro" id="IPR058922">
    <property type="entry name" value="WHD_DRP"/>
</dbReference>
<dbReference type="EnsemblPlants" id="LPERR10G03220.1">
    <property type="protein sequence ID" value="LPERR10G03220.1"/>
    <property type="gene ID" value="LPERR10G03220"/>
</dbReference>
<dbReference type="Gene3D" id="3.40.50.300">
    <property type="entry name" value="P-loop containing nucleotide triphosphate hydrolases"/>
    <property type="match status" value="1"/>
</dbReference>
<keyword evidence="3" id="KW-0677">Repeat</keyword>
<dbReference type="Pfam" id="PF18052">
    <property type="entry name" value="Rx_N"/>
    <property type="match status" value="1"/>
</dbReference>
<evidence type="ECO:0000256" key="4">
    <source>
        <dbReference type="ARBA" id="ARBA00022741"/>
    </source>
</evidence>
<dbReference type="SUPFAM" id="SSF52540">
    <property type="entry name" value="P-loop containing nucleoside triphosphate hydrolases"/>
    <property type="match status" value="1"/>
</dbReference>
<dbReference type="InterPro" id="IPR041118">
    <property type="entry name" value="Rx_N"/>
</dbReference>
<dbReference type="Pfam" id="PF23598">
    <property type="entry name" value="LRR_14"/>
    <property type="match status" value="1"/>
</dbReference>
<dbReference type="FunFam" id="1.10.10.10:FF:000322">
    <property type="entry name" value="Probable disease resistance protein At1g63360"/>
    <property type="match status" value="1"/>
</dbReference>
<dbReference type="InterPro" id="IPR036388">
    <property type="entry name" value="WH-like_DNA-bd_sf"/>
</dbReference>
<feature type="domain" description="Disease resistance N-terminal" evidence="8">
    <location>
        <begin position="4"/>
        <end position="80"/>
    </location>
</feature>
<dbReference type="Gene3D" id="3.80.10.10">
    <property type="entry name" value="Ribonuclease Inhibitor"/>
    <property type="match status" value="1"/>
</dbReference>
<dbReference type="InterPro" id="IPR044974">
    <property type="entry name" value="Disease_R_plants"/>
</dbReference>
<evidence type="ECO:0000313" key="12">
    <source>
        <dbReference type="Proteomes" id="UP000032180"/>
    </source>
</evidence>
<proteinExistence type="inferred from homology"/>
<dbReference type="InterPro" id="IPR002182">
    <property type="entry name" value="NB-ARC"/>
</dbReference>
<dbReference type="InterPro" id="IPR038005">
    <property type="entry name" value="RX-like_CC"/>
</dbReference>
<dbReference type="InterPro" id="IPR027417">
    <property type="entry name" value="P-loop_NTPase"/>
</dbReference>
<keyword evidence="2" id="KW-0433">Leucine-rich repeat</keyword>
<feature type="domain" description="NB-ARC" evidence="7">
    <location>
        <begin position="162"/>
        <end position="339"/>
    </location>
</feature>
<accession>A0A0D9XIA5</accession>
<feature type="domain" description="Disease resistance R13L4/SHOC-2-like LRR" evidence="10">
    <location>
        <begin position="546"/>
        <end position="846"/>
    </location>
</feature>
<dbReference type="Proteomes" id="UP000032180">
    <property type="component" value="Chromosome 10"/>
</dbReference>
<dbReference type="Gramene" id="LPERR10G03220.1">
    <property type="protein sequence ID" value="LPERR10G03220.1"/>
    <property type="gene ID" value="LPERR10G03220"/>
</dbReference>
<evidence type="ECO:0000256" key="2">
    <source>
        <dbReference type="ARBA" id="ARBA00022614"/>
    </source>
</evidence>
<evidence type="ECO:0000313" key="11">
    <source>
        <dbReference type="EnsemblPlants" id="LPERR10G03220.1"/>
    </source>
</evidence>
<dbReference type="InterPro" id="IPR032675">
    <property type="entry name" value="LRR_dom_sf"/>
</dbReference>
<evidence type="ECO:0000256" key="5">
    <source>
        <dbReference type="ARBA" id="ARBA00022821"/>
    </source>
</evidence>
<dbReference type="InterPro" id="IPR055414">
    <property type="entry name" value="LRR_R13L4/SHOC2-like"/>
</dbReference>
<dbReference type="Pfam" id="PF23559">
    <property type="entry name" value="WHD_DRP"/>
    <property type="match status" value="1"/>
</dbReference>
<reference evidence="11" key="3">
    <citation type="submission" date="2015-04" db="UniProtKB">
        <authorList>
            <consortium name="EnsemblPlants"/>
        </authorList>
    </citation>
    <scope>IDENTIFICATION</scope>
</reference>
<dbReference type="GO" id="GO:0043531">
    <property type="term" value="F:ADP binding"/>
    <property type="evidence" value="ECO:0007669"/>
    <property type="project" value="InterPro"/>
</dbReference>
<dbReference type="GO" id="GO:0002758">
    <property type="term" value="P:innate immune response-activating signaling pathway"/>
    <property type="evidence" value="ECO:0007669"/>
    <property type="project" value="UniProtKB-ARBA"/>
</dbReference>
<feature type="domain" description="Disease resistance protein winged helix" evidence="9">
    <location>
        <begin position="426"/>
        <end position="494"/>
    </location>
</feature>
<dbReference type="GO" id="GO:0042742">
    <property type="term" value="P:defense response to bacterium"/>
    <property type="evidence" value="ECO:0007669"/>
    <property type="project" value="UniProtKB-ARBA"/>
</dbReference>
<keyword evidence="4" id="KW-0547">Nucleotide-binding</keyword>
<dbReference type="CDD" id="cd14798">
    <property type="entry name" value="RX-CC_like"/>
    <property type="match status" value="1"/>
</dbReference>
<evidence type="ECO:0008006" key="13">
    <source>
        <dbReference type="Google" id="ProtNLM"/>
    </source>
</evidence>
<keyword evidence="5" id="KW-0611">Plant defense</keyword>
<reference evidence="11 12" key="1">
    <citation type="submission" date="2012-08" db="EMBL/GenBank/DDBJ databases">
        <title>Oryza genome evolution.</title>
        <authorList>
            <person name="Wing R.A."/>
        </authorList>
    </citation>
    <scope>NUCLEOTIDE SEQUENCE</scope>
</reference>
<sequence length="920" mass="105263">MDMRLGDLVIQEATFLSGVPRQVSSMKAELSQMECFLNIVDAKCLEGNNTMRNLASDIRDVAYRVEEVIDNAHFIFRRRKTFVSKYTHIIGDSVDLREVGKGIEIIRKEINEIFERYNRYNTINSNTSMEAQSNFMEDEDFFSQRLVSPVLDQEMDIVGFDHEIKQIKSYLLDQNNKNLTVVSIVGQAGAGKSTLAKLAYTSLITEGYFHKYGWISISPKYSILELLRELVRQIRGAGKESEGKTLYLNISGETRVSDVLFDFLKEECYLIVLDDMWTTDTWDKIKSVFPDKGNGSRIILTTRNMEVGKHPKTHLQIHTPLLLDEDKSWELFQKKAFPFDAQVNNITELEVVGKKLAKKCNGLPLALVVLGSFLSRNHNIHTWEHMVATVDWEIMKNEGDVGRILALSYHNMSNNLKACFLYTASFPEDYLITVHVLKMMWIAEGFVPNIRGYTQEEVAYRYIEELAQRCMIQIEERSKNIGWIKKIKVHDVLREWGIGQARKEGFLKVCACLTDVETSYADEQKCYRVAFHDYFDDEVGKSLQNLRSVLAFNPDGKGLFSFNGLHLLRVLHFCSSLTKCTLPEEINKLVHLRYLGLEGTTVFMFPSYMKGLRSLQILEASTATVKALPSSLWSIPALKHVHVYRVLHWKALEIRTKRSLQTLYVFSIMQCDALTWKRTIRSLQKMSQYVSWCLGIASAKRVKDKKAQGHEAYSINIRVDALESTVDGLELSGCFRKFHILNDVLPHHNLFPDFLLQLKISCPNILNDDPMPILEKLPRLEVLEIINSSYTGKTITCSSEGFLALRSLVLEDLDLEEWNLQQGSMAFLAHLTLNKCTTLRSISNVLDRLDDLVELRLICMPQLSVDDHEAARGRGCRVMISVDEEQTSSDSLMLVGQPKASDFRSRLAPRYVMYTLCVEG</sequence>
<name>A0A0D9XIA5_9ORYZ</name>
<reference evidence="12" key="2">
    <citation type="submission" date="2013-12" db="EMBL/GenBank/DDBJ databases">
        <authorList>
            <person name="Yu Y."/>
            <person name="Lee S."/>
            <person name="de Baynast K."/>
            <person name="Wissotski M."/>
            <person name="Liu L."/>
            <person name="Talag J."/>
            <person name="Goicoechea J."/>
            <person name="Angelova A."/>
            <person name="Jetty R."/>
            <person name="Kudrna D."/>
            <person name="Golser W."/>
            <person name="Rivera L."/>
            <person name="Zhang J."/>
            <person name="Wing R."/>
        </authorList>
    </citation>
    <scope>NUCLEOTIDE SEQUENCE</scope>
</reference>
<dbReference type="Gene3D" id="1.10.8.430">
    <property type="entry name" value="Helical domain of apoptotic protease-activating factors"/>
    <property type="match status" value="1"/>
</dbReference>
<dbReference type="PRINTS" id="PR00364">
    <property type="entry name" value="DISEASERSIST"/>
</dbReference>
<evidence type="ECO:0000256" key="1">
    <source>
        <dbReference type="ARBA" id="ARBA00008894"/>
    </source>
</evidence>
<dbReference type="InterPro" id="IPR042197">
    <property type="entry name" value="Apaf_helical"/>
</dbReference>
<dbReference type="Pfam" id="PF00931">
    <property type="entry name" value="NB-ARC"/>
    <property type="match status" value="1"/>
</dbReference>
<evidence type="ECO:0000259" key="7">
    <source>
        <dbReference type="Pfam" id="PF00931"/>
    </source>
</evidence>
<evidence type="ECO:0000256" key="3">
    <source>
        <dbReference type="ARBA" id="ARBA00022737"/>
    </source>
</evidence>
<evidence type="ECO:0000259" key="10">
    <source>
        <dbReference type="Pfam" id="PF23598"/>
    </source>
</evidence>
<protein>
    <recommendedName>
        <fullName evidence="13">NB-ARC domain-containing protein</fullName>
    </recommendedName>
</protein>
<comment type="similarity">
    <text evidence="1">Belongs to the disease resistance NB-LRR family.</text>
</comment>
<evidence type="ECO:0000259" key="8">
    <source>
        <dbReference type="Pfam" id="PF18052"/>
    </source>
</evidence>
<keyword evidence="12" id="KW-1185">Reference proteome</keyword>
<dbReference type="PANTHER" id="PTHR23155:SF1185">
    <property type="entry name" value="DISEASE RESISTANCE RPP8-LIKE PROTEIN 3-RELATED"/>
    <property type="match status" value="1"/>
</dbReference>
<dbReference type="PANTHER" id="PTHR23155">
    <property type="entry name" value="DISEASE RESISTANCE PROTEIN RP"/>
    <property type="match status" value="1"/>
</dbReference>
<dbReference type="SUPFAM" id="SSF52058">
    <property type="entry name" value="L domain-like"/>
    <property type="match status" value="1"/>
</dbReference>
<evidence type="ECO:0000256" key="6">
    <source>
        <dbReference type="ARBA" id="ARBA00023054"/>
    </source>
</evidence>
<dbReference type="AlphaFoldDB" id="A0A0D9XIA5"/>
<dbReference type="eggNOG" id="KOG4658">
    <property type="taxonomic scope" value="Eukaryota"/>
</dbReference>
<dbReference type="GO" id="GO:0009626">
    <property type="term" value="P:plant-type hypersensitive response"/>
    <property type="evidence" value="ECO:0007669"/>
    <property type="project" value="UniProtKB-ARBA"/>
</dbReference>
<evidence type="ECO:0000259" key="9">
    <source>
        <dbReference type="Pfam" id="PF23559"/>
    </source>
</evidence>
<dbReference type="Gene3D" id="1.20.5.4130">
    <property type="match status" value="1"/>
</dbReference>
<keyword evidence="6" id="KW-0175">Coiled coil</keyword>
<dbReference type="Gene3D" id="1.10.10.10">
    <property type="entry name" value="Winged helix-like DNA-binding domain superfamily/Winged helix DNA-binding domain"/>
    <property type="match status" value="1"/>
</dbReference>
<dbReference type="STRING" id="77586.A0A0D9XIA5"/>
<organism evidence="11 12">
    <name type="scientific">Leersia perrieri</name>
    <dbReference type="NCBI Taxonomy" id="77586"/>
    <lineage>
        <taxon>Eukaryota</taxon>
        <taxon>Viridiplantae</taxon>
        <taxon>Streptophyta</taxon>
        <taxon>Embryophyta</taxon>
        <taxon>Tracheophyta</taxon>
        <taxon>Spermatophyta</taxon>
        <taxon>Magnoliopsida</taxon>
        <taxon>Liliopsida</taxon>
        <taxon>Poales</taxon>
        <taxon>Poaceae</taxon>
        <taxon>BOP clade</taxon>
        <taxon>Oryzoideae</taxon>
        <taxon>Oryzeae</taxon>
        <taxon>Oryzinae</taxon>
        <taxon>Leersia</taxon>
    </lineage>
</organism>